<dbReference type="Pfam" id="PF12760">
    <property type="entry name" value="Zn_ribbon_IS1595"/>
    <property type="match status" value="1"/>
</dbReference>
<protein>
    <recommendedName>
        <fullName evidence="8">Chromosome partitioning protein ParA</fullName>
    </recommendedName>
</protein>
<reference evidence="6 7" key="1">
    <citation type="submission" date="2020-04" db="EMBL/GenBank/DDBJ databases">
        <title>Flammeovirga sp. SR4, a novel species isolated from seawater.</title>
        <authorList>
            <person name="Wang X."/>
        </authorList>
    </citation>
    <scope>NUCLEOTIDE SEQUENCE [LARGE SCALE GENOMIC DNA]</scope>
    <source>
        <strain evidence="6 7">ATCC 23126</strain>
    </source>
</reference>
<gene>
    <name evidence="6" type="ORF">HHU12_02510</name>
</gene>
<feature type="transmembrane region" description="Helical" evidence="2">
    <location>
        <begin position="336"/>
        <end position="355"/>
    </location>
</feature>
<evidence type="ECO:0000259" key="5">
    <source>
        <dbReference type="Pfam" id="PF12760"/>
    </source>
</evidence>
<comment type="caution">
    <text evidence="6">The sequence shown here is derived from an EMBL/GenBank/DDBJ whole genome shotgun (WGS) entry which is preliminary data.</text>
</comment>
<feature type="transmembrane region" description="Helical" evidence="2">
    <location>
        <begin position="254"/>
        <end position="274"/>
    </location>
</feature>
<feature type="transmembrane region" description="Helical" evidence="2">
    <location>
        <begin position="361"/>
        <end position="385"/>
    </location>
</feature>
<feature type="transmembrane region" description="Helical" evidence="2">
    <location>
        <begin position="307"/>
        <end position="327"/>
    </location>
</feature>
<feature type="transmembrane region" description="Helical" evidence="2">
    <location>
        <begin position="189"/>
        <end position="211"/>
    </location>
</feature>
<dbReference type="InterPro" id="IPR011622">
    <property type="entry name" value="7TMR_DISM_rcpt_extracell_dom2"/>
</dbReference>
<proteinExistence type="predicted"/>
<dbReference type="Gene3D" id="2.60.40.2380">
    <property type="match status" value="1"/>
</dbReference>
<keyword evidence="1" id="KW-0175">Coiled coil</keyword>
<keyword evidence="2" id="KW-0472">Membrane</keyword>
<keyword evidence="2" id="KW-0812">Transmembrane</keyword>
<keyword evidence="7" id="KW-1185">Reference proteome</keyword>
<feature type="domain" description="Transposase zinc-ribbon" evidence="5">
    <location>
        <begin position="496"/>
        <end position="540"/>
    </location>
</feature>
<dbReference type="AlphaFoldDB" id="A0A7X9RSB7"/>
<evidence type="ECO:0000256" key="1">
    <source>
        <dbReference type="SAM" id="Coils"/>
    </source>
</evidence>
<dbReference type="Pfam" id="PF07695">
    <property type="entry name" value="7TMR-DISM_7TM"/>
    <property type="match status" value="1"/>
</dbReference>
<evidence type="ECO:0000313" key="6">
    <source>
        <dbReference type="EMBL" id="NME66826.1"/>
    </source>
</evidence>
<dbReference type="RefSeq" id="WP_169654687.1">
    <property type="nucleotide sequence ID" value="NZ_JABANE010000005.1"/>
</dbReference>
<evidence type="ECO:0008006" key="8">
    <source>
        <dbReference type="Google" id="ProtNLM"/>
    </source>
</evidence>
<dbReference type="InterPro" id="IPR011623">
    <property type="entry name" value="7TMR_DISM_rcpt_extracell_dom1"/>
</dbReference>
<keyword evidence="2" id="KW-1133">Transmembrane helix</keyword>
<dbReference type="InterPro" id="IPR024442">
    <property type="entry name" value="Transposase_Zn_ribbon"/>
</dbReference>
<feature type="transmembrane region" description="Helical" evidence="2">
    <location>
        <begin position="218"/>
        <end position="234"/>
    </location>
</feature>
<evidence type="ECO:0000313" key="7">
    <source>
        <dbReference type="Proteomes" id="UP000576082"/>
    </source>
</evidence>
<feature type="domain" description="7TM-DISM receptor extracellular" evidence="3">
    <location>
        <begin position="188"/>
        <end position="386"/>
    </location>
</feature>
<name>A0A7X9RSB7_9BACT</name>
<evidence type="ECO:0000256" key="2">
    <source>
        <dbReference type="SAM" id="Phobius"/>
    </source>
</evidence>
<feature type="coiled-coil region" evidence="1">
    <location>
        <begin position="441"/>
        <end position="486"/>
    </location>
</feature>
<dbReference type="EMBL" id="JABANE010000005">
    <property type="protein sequence ID" value="NME66826.1"/>
    <property type="molecule type" value="Genomic_DNA"/>
</dbReference>
<feature type="transmembrane region" description="Helical" evidence="2">
    <location>
        <begin position="281"/>
        <end position="301"/>
    </location>
</feature>
<evidence type="ECO:0000259" key="3">
    <source>
        <dbReference type="Pfam" id="PF07695"/>
    </source>
</evidence>
<organism evidence="6 7">
    <name type="scientific">Flammeovirga aprica JL-4</name>
    <dbReference type="NCBI Taxonomy" id="694437"/>
    <lineage>
        <taxon>Bacteria</taxon>
        <taxon>Pseudomonadati</taxon>
        <taxon>Bacteroidota</taxon>
        <taxon>Cytophagia</taxon>
        <taxon>Cytophagales</taxon>
        <taxon>Flammeovirgaceae</taxon>
        <taxon>Flammeovirga</taxon>
    </lineage>
</organism>
<dbReference type="Proteomes" id="UP000576082">
    <property type="component" value="Unassembled WGS sequence"/>
</dbReference>
<dbReference type="Pfam" id="PF07696">
    <property type="entry name" value="7TMR-DISMED2"/>
    <property type="match status" value="1"/>
</dbReference>
<sequence length="626" mass="73321">MNYYLLLLFTFFLTTHTFGQQLTPVEIPFFEDEVFIPSSKILLLEDPDNNTEISDILIGPDDKFQTPQEDMLLFSKDVKSYWVKLQIKGKPLGMDQWFFELPDSHVGSVKAYVQVGKKPVIYAETGGYDHDFGKRKFKHKNIIFPITGVESGEDEVVTIFLKYNSEFNNVLFYKLSRSNRLFVYSITEYILLGINYGILICLLIATILLLLTLKDKDILFITAFLLASFLIDLSEDNLASQYLFDNHPHWNYILMRYSSTLSMLSIVALSMNVLKIRKKSFKTYLTIWGITLLNTFYFVVFKSFNDSLWQMPTFMIPFVIIFFYMLLDIKRSEMKVTYFFLGYLVIIAGLSLQVLRAYEIFISHAIIVVYSYNVGLLLTGLFMTLGQFQRFKILKEEKEQAQGQLIKNLQVREKIIEDKVQERTEEIAKQKEIIALKNDELQWVNDQLNEHRKQIQEMNAQLKVENEQLHEDVEQLESARVLMQEVTFDEFEKMFPSDESCYAYLEEIKWKNGFKCKKCENDTYAKGAGVNSRRCKKCNYNESVTAGTLFHRLHFPIQKAFYMVFIVFAKDGDISSTKLSEILEMRQNTCWKFAKKIKETMQVKTEELGSKEKLKHKGWEELILKD</sequence>
<accession>A0A7X9RSB7</accession>
<feature type="domain" description="7TM-DISM receptor extracellular" evidence="4">
    <location>
        <begin position="42"/>
        <end position="171"/>
    </location>
</feature>
<evidence type="ECO:0000259" key="4">
    <source>
        <dbReference type="Pfam" id="PF07696"/>
    </source>
</evidence>